<accession>A0A0M8MZC4</accession>
<feature type="compositionally biased region" description="Basic and acidic residues" evidence="1">
    <location>
        <begin position="655"/>
        <end position="664"/>
    </location>
</feature>
<keyword evidence="3" id="KW-1185">Reference proteome</keyword>
<reference evidence="2 3" key="1">
    <citation type="submission" date="2015-07" db="EMBL/GenBank/DDBJ databases">
        <title>The genome of the fungus Escovopsis weberi, a specialized disease agent of ant agriculture.</title>
        <authorList>
            <person name="de Man T.J."/>
            <person name="Stajich J.E."/>
            <person name="Kubicek C.P."/>
            <person name="Chenthamara K."/>
            <person name="Atanasova L."/>
            <person name="Druzhinina I.S."/>
            <person name="Birnbaum S."/>
            <person name="Barribeau S.M."/>
            <person name="Teiling C."/>
            <person name="Suen G."/>
            <person name="Currie C."/>
            <person name="Gerardo N.M."/>
        </authorList>
    </citation>
    <scope>NUCLEOTIDE SEQUENCE [LARGE SCALE GENOMIC DNA]</scope>
</reference>
<feature type="compositionally biased region" description="Basic and acidic residues" evidence="1">
    <location>
        <begin position="565"/>
        <end position="581"/>
    </location>
</feature>
<gene>
    <name evidence="2" type="ORF">ESCO_004799</name>
</gene>
<protein>
    <submittedName>
        <fullName evidence="2">Uncharacterized protein</fullName>
    </submittedName>
</protein>
<dbReference type="AlphaFoldDB" id="A0A0M8MZC4"/>
<dbReference type="STRING" id="150374.A0A0M8MZC4"/>
<dbReference type="OrthoDB" id="5365701at2759"/>
<feature type="compositionally biased region" description="Polar residues" evidence="1">
    <location>
        <begin position="543"/>
        <end position="552"/>
    </location>
</feature>
<feature type="compositionally biased region" description="Polar residues" evidence="1">
    <location>
        <begin position="119"/>
        <end position="130"/>
    </location>
</feature>
<feature type="region of interest" description="Disordered" evidence="1">
    <location>
        <begin position="593"/>
        <end position="665"/>
    </location>
</feature>
<feature type="compositionally biased region" description="Acidic residues" evidence="1">
    <location>
        <begin position="220"/>
        <end position="233"/>
    </location>
</feature>
<feature type="compositionally biased region" description="Low complexity" evidence="1">
    <location>
        <begin position="21"/>
        <end position="40"/>
    </location>
</feature>
<evidence type="ECO:0000313" key="2">
    <source>
        <dbReference type="EMBL" id="KOS16790.1"/>
    </source>
</evidence>
<feature type="compositionally biased region" description="Low complexity" evidence="1">
    <location>
        <begin position="234"/>
        <end position="247"/>
    </location>
</feature>
<feature type="region of interest" description="Disordered" evidence="1">
    <location>
        <begin position="307"/>
        <end position="333"/>
    </location>
</feature>
<feature type="compositionally biased region" description="Basic residues" evidence="1">
    <location>
        <begin position="170"/>
        <end position="192"/>
    </location>
</feature>
<feature type="region of interest" description="Disordered" evidence="1">
    <location>
        <begin position="1"/>
        <end position="269"/>
    </location>
</feature>
<feature type="compositionally biased region" description="Gly residues" evidence="1">
    <location>
        <begin position="312"/>
        <end position="324"/>
    </location>
</feature>
<evidence type="ECO:0000313" key="3">
    <source>
        <dbReference type="Proteomes" id="UP000053831"/>
    </source>
</evidence>
<dbReference type="EMBL" id="LGSR01000029">
    <property type="protein sequence ID" value="KOS16790.1"/>
    <property type="molecule type" value="Genomic_DNA"/>
</dbReference>
<feature type="compositionally biased region" description="Basic and acidic residues" evidence="1">
    <location>
        <begin position="593"/>
        <end position="618"/>
    </location>
</feature>
<comment type="caution">
    <text evidence="2">The sequence shown here is derived from an EMBL/GenBank/DDBJ whole genome shotgun (WGS) entry which is preliminary data.</text>
</comment>
<dbReference type="Proteomes" id="UP000053831">
    <property type="component" value="Unassembled WGS sequence"/>
</dbReference>
<organism evidence="2 3">
    <name type="scientific">Escovopsis weberi</name>
    <dbReference type="NCBI Taxonomy" id="150374"/>
    <lineage>
        <taxon>Eukaryota</taxon>
        <taxon>Fungi</taxon>
        <taxon>Dikarya</taxon>
        <taxon>Ascomycota</taxon>
        <taxon>Pezizomycotina</taxon>
        <taxon>Sordariomycetes</taxon>
        <taxon>Hypocreomycetidae</taxon>
        <taxon>Hypocreales</taxon>
        <taxon>Hypocreaceae</taxon>
        <taxon>Escovopsis</taxon>
    </lineage>
</organism>
<feature type="region of interest" description="Disordered" evidence="1">
    <location>
        <begin position="521"/>
        <end position="581"/>
    </location>
</feature>
<feature type="compositionally biased region" description="Basic and acidic residues" evidence="1">
    <location>
        <begin position="521"/>
        <end position="538"/>
    </location>
</feature>
<feature type="compositionally biased region" description="Polar residues" evidence="1">
    <location>
        <begin position="194"/>
        <end position="210"/>
    </location>
</feature>
<sequence>MPRPQPPEHNNDPHFSDSRQRSSSGTLSSTSESSSSSYLDISRKYPTDRFGGFLRTFIRAPSERVRRRRRSGGSSRRRRRVGLLGGNSSSSSIDDDMAYGTGFLRKPKSRSYSFRGDDSQFNGEASASSSGHRREGKRAQQADTTDDEILALGQRISGMAKLSSDELRLQRRGSKSSRRSKMSRKGKCKHPSHFYNQHGSGSAEVTTQSRVRIERRGADDEGWESASDDDSSFDSDTFSSSSDDACSGLAYPRRDSTPPHRSDTAAAATTAAAAAAAAAAMTSTSAHTAHSTSTTTTVEANETHSSSFFGRLFGGGGGGGGGAGVQHSRKPSVVDPKLFGPVNSLRGHVSTPCGFDDRQEMVHDVVGEEIAMRRRHPITTADPHVFDADASTTVTTTRVDSHRVNSFDQTARMGSDRMEPSRYDARDDVARMRTSPVAPNPVPNPRPCSTLGRARAPASTLHEASRFDSRFESSQNEFARFDSRFGSTQSQRLANSPIPLQQPVPKPAVPQNVYRTERLESLERRGSEERRRMSEDIGKLPSSIVSTPSPFTGGNPILGAPLRVRSTERYQHKEGGYVDPRDFRDAYKLNRHDTQEHTEQWEKESDHELSVDKERERPGPSPKVSYYQKYTDDSYQKRQSPHRFSNRQSPSQRPDALRQSDHRDHRYRRYRRRRCHCHFYHHGNDSRLDDLSRFHDHRLQIRLRGSSDRDLKRNP</sequence>
<feature type="compositionally biased region" description="Basic residues" evidence="1">
    <location>
        <begin position="65"/>
        <end position="81"/>
    </location>
</feature>
<proteinExistence type="predicted"/>
<feature type="region of interest" description="Disordered" evidence="1">
    <location>
        <begin position="434"/>
        <end position="453"/>
    </location>
</feature>
<name>A0A0M8MZC4_ESCWE</name>
<evidence type="ECO:0000256" key="1">
    <source>
        <dbReference type="SAM" id="MobiDB-lite"/>
    </source>
</evidence>
<feature type="compositionally biased region" description="Basic and acidic residues" evidence="1">
    <location>
        <begin position="9"/>
        <end position="20"/>
    </location>
</feature>
<feature type="compositionally biased region" description="Basic and acidic residues" evidence="1">
    <location>
        <begin position="252"/>
        <end position="263"/>
    </location>
</feature>